<feature type="signal peptide" evidence="1">
    <location>
        <begin position="1"/>
        <end position="22"/>
    </location>
</feature>
<evidence type="ECO:0000256" key="1">
    <source>
        <dbReference type="SAM" id="SignalP"/>
    </source>
</evidence>
<sequence>MLTWFNTFFVNCVTLLRPLVHVEIIRFVRLTPESPTNSAKATCASQICRNRALDSNLSWEKQHGTSFSCNLQRTLPESSCSTQPFMTSRRVFVPLKSVVSNKLGTASHFKYRFSTNASGSK</sequence>
<proteinExistence type="predicted"/>
<keyword evidence="1" id="KW-0732">Signal</keyword>
<dbReference type="AlphaFoldDB" id="A0A8D8C7C1"/>
<dbReference type="EMBL" id="HBUE01259804">
    <property type="protein sequence ID" value="CAG6558495.1"/>
    <property type="molecule type" value="Transcribed_RNA"/>
</dbReference>
<reference evidence="2" key="1">
    <citation type="submission" date="2021-05" db="EMBL/GenBank/DDBJ databases">
        <authorList>
            <person name="Alioto T."/>
            <person name="Alioto T."/>
            <person name="Gomez Garrido J."/>
        </authorList>
    </citation>
    <scope>NUCLEOTIDE SEQUENCE</scope>
</reference>
<protein>
    <submittedName>
        <fullName evidence="2">(northern house mosquito) hypothetical protein</fullName>
    </submittedName>
</protein>
<feature type="chain" id="PRO_5036260456" evidence="1">
    <location>
        <begin position="23"/>
        <end position="121"/>
    </location>
</feature>
<dbReference type="EMBL" id="HBUE01107080">
    <property type="protein sequence ID" value="CAG6487635.1"/>
    <property type="molecule type" value="Transcribed_RNA"/>
</dbReference>
<dbReference type="EMBL" id="HBUE01107082">
    <property type="protein sequence ID" value="CAG6487640.1"/>
    <property type="molecule type" value="Transcribed_RNA"/>
</dbReference>
<organism evidence="2">
    <name type="scientific">Culex pipiens</name>
    <name type="common">House mosquito</name>
    <dbReference type="NCBI Taxonomy" id="7175"/>
    <lineage>
        <taxon>Eukaryota</taxon>
        <taxon>Metazoa</taxon>
        <taxon>Ecdysozoa</taxon>
        <taxon>Arthropoda</taxon>
        <taxon>Hexapoda</taxon>
        <taxon>Insecta</taxon>
        <taxon>Pterygota</taxon>
        <taxon>Neoptera</taxon>
        <taxon>Endopterygota</taxon>
        <taxon>Diptera</taxon>
        <taxon>Nematocera</taxon>
        <taxon>Culicoidea</taxon>
        <taxon>Culicidae</taxon>
        <taxon>Culicinae</taxon>
        <taxon>Culicini</taxon>
        <taxon>Culex</taxon>
        <taxon>Culex</taxon>
    </lineage>
</organism>
<name>A0A8D8C7C1_CULPI</name>
<evidence type="ECO:0000313" key="2">
    <source>
        <dbReference type="EMBL" id="CAG6487638.1"/>
    </source>
</evidence>
<accession>A0A8D8C7C1</accession>
<dbReference type="EMBL" id="HBUE01154751">
    <property type="protein sequence ID" value="CAG6507166.1"/>
    <property type="molecule type" value="Transcribed_RNA"/>
</dbReference>
<dbReference type="EMBL" id="HBUE01107081">
    <property type="protein sequence ID" value="CAG6487638.1"/>
    <property type="molecule type" value="Transcribed_RNA"/>
</dbReference>